<sequence length="244" mass="27643">MTAASIIKLGTTTSVLFVAPQLDTPWARDYQTVNLLREDAEGRLDQLLGRWRGLLTHHHWPAPLVAGGEGLRMRPQLVSVVRRYFDDWWPLDGRLEGRLAWIGVKAQHPDLNVLLDIGGGSTECVTPRDSWSIPAGALRPQTDWSWPPLSDHPPVVIGGTAGVLARLWNRPVINREHITRVGHRRHELANWLTPERQALFQGGLIVLERFWDHYGWPFVRLSERGLLEGLWLTRSLGRKGPPES</sequence>
<dbReference type="EMBL" id="CP003179">
    <property type="protein sequence ID" value="AEW05337.1"/>
    <property type="molecule type" value="Genomic_DNA"/>
</dbReference>
<dbReference type="PATRIC" id="fig|679936.5.peg.1910"/>
<accession>G8U088</accession>
<dbReference type="STRING" id="679936.Sulac_1844"/>
<dbReference type="KEGG" id="sap:Sulac_1844"/>
<proteinExistence type="predicted"/>
<name>G8U088_SULAD</name>
<keyword evidence="2" id="KW-1185">Reference proteome</keyword>
<dbReference type="AlphaFoldDB" id="G8U088"/>
<organism evidence="1 2">
    <name type="scientific">Sulfobacillus acidophilus (strain ATCC 700253 / DSM 10332 / NAL)</name>
    <dbReference type="NCBI Taxonomy" id="679936"/>
    <lineage>
        <taxon>Bacteria</taxon>
        <taxon>Bacillati</taxon>
        <taxon>Bacillota</taxon>
        <taxon>Clostridia</taxon>
        <taxon>Eubacteriales</taxon>
        <taxon>Clostridiales Family XVII. Incertae Sedis</taxon>
        <taxon>Sulfobacillus</taxon>
    </lineage>
</organism>
<evidence type="ECO:0000313" key="1">
    <source>
        <dbReference type="EMBL" id="AEW05337.1"/>
    </source>
</evidence>
<reference evidence="1 2" key="2">
    <citation type="journal article" date="2012" name="Stand. Genomic Sci.">
        <title>Complete genome sequence of the moderately thermophilic mineral-sulfide-oxidizing firmicute Sulfobacillus acidophilus type strain (NAL(T)).</title>
        <authorList>
            <person name="Anderson I."/>
            <person name="Chertkov O."/>
            <person name="Chen A."/>
            <person name="Saunders E."/>
            <person name="Lapidus A."/>
            <person name="Nolan M."/>
            <person name="Lucas S."/>
            <person name="Hammon N."/>
            <person name="Deshpande S."/>
            <person name="Cheng J.F."/>
            <person name="Han C."/>
            <person name="Tapia R."/>
            <person name="Goodwin L.A."/>
            <person name="Pitluck S."/>
            <person name="Liolios K."/>
            <person name="Pagani I."/>
            <person name="Ivanova N."/>
            <person name="Mikhailova N."/>
            <person name="Pati A."/>
            <person name="Palaniappan K."/>
            <person name="Land M."/>
            <person name="Pan C."/>
            <person name="Rohde M."/>
            <person name="Pukall R."/>
            <person name="Goker M."/>
            <person name="Detter J.C."/>
            <person name="Woyke T."/>
            <person name="Bristow J."/>
            <person name="Eisen J.A."/>
            <person name="Markowitz V."/>
            <person name="Hugenholtz P."/>
            <person name="Kyrpides N.C."/>
            <person name="Klenk H.P."/>
            <person name="Mavromatis K."/>
        </authorList>
    </citation>
    <scope>NUCLEOTIDE SEQUENCE [LARGE SCALE GENOMIC DNA]</scope>
    <source>
        <strain evidence="2">ATCC 700253 / DSM 10332 / NAL</strain>
    </source>
</reference>
<dbReference type="Gene3D" id="3.30.420.150">
    <property type="entry name" value="Exopolyphosphatase. Domain 2"/>
    <property type="match status" value="1"/>
</dbReference>
<dbReference type="Proteomes" id="UP000005439">
    <property type="component" value="Chromosome"/>
</dbReference>
<evidence type="ECO:0000313" key="2">
    <source>
        <dbReference type="Proteomes" id="UP000005439"/>
    </source>
</evidence>
<evidence type="ECO:0008006" key="3">
    <source>
        <dbReference type="Google" id="ProtNLM"/>
    </source>
</evidence>
<gene>
    <name evidence="1" type="ordered locus">Sulac_1844</name>
</gene>
<dbReference type="SUPFAM" id="SSF53067">
    <property type="entry name" value="Actin-like ATPase domain"/>
    <property type="match status" value="1"/>
</dbReference>
<dbReference type="InterPro" id="IPR043129">
    <property type="entry name" value="ATPase_NBD"/>
</dbReference>
<protein>
    <recommendedName>
        <fullName evidence="3">Ppx/GppA phosphatase domain-containing protein</fullName>
    </recommendedName>
</protein>
<reference evidence="2" key="1">
    <citation type="submission" date="2011-12" db="EMBL/GenBank/DDBJ databases">
        <title>The complete genome of chromosome of Sulfobacillus acidophilus DSM 10332.</title>
        <authorList>
            <person name="Lucas S."/>
            <person name="Han J."/>
            <person name="Lapidus A."/>
            <person name="Bruce D."/>
            <person name="Goodwin L."/>
            <person name="Pitluck S."/>
            <person name="Peters L."/>
            <person name="Kyrpides N."/>
            <person name="Mavromatis K."/>
            <person name="Ivanova N."/>
            <person name="Mikhailova N."/>
            <person name="Chertkov O."/>
            <person name="Saunders E."/>
            <person name="Detter J.C."/>
            <person name="Tapia R."/>
            <person name="Han C."/>
            <person name="Land M."/>
            <person name="Hauser L."/>
            <person name="Markowitz V."/>
            <person name="Cheng J.-F."/>
            <person name="Hugenholtz P."/>
            <person name="Woyke T."/>
            <person name="Wu D."/>
            <person name="Pukall R."/>
            <person name="Gehrich-Schroeter G."/>
            <person name="Schneider S."/>
            <person name="Klenk H.-P."/>
            <person name="Eisen J.A."/>
        </authorList>
    </citation>
    <scope>NUCLEOTIDE SEQUENCE [LARGE SCALE GENOMIC DNA]</scope>
    <source>
        <strain evidence="2">ATCC 700253 / DSM 10332 / NAL</strain>
    </source>
</reference>
<dbReference type="HOGENOM" id="CLU_1137557_0_0_9"/>